<feature type="region of interest" description="Disordered" evidence="2">
    <location>
        <begin position="226"/>
        <end position="282"/>
    </location>
</feature>
<name>A0AAD2GDD9_9STRA</name>
<keyword evidence="5" id="KW-1185">Reference proteome</keyword>
<organism evidence="4 5">
    <name type="scientific">Cylindrotheca closterium</name>
    <dbReference type="NCBI Taxonomy" id="2856"/>
    <lineage>
        <taxon>Eukaryota</taxon>
        <taxon>Sar</taxon>
        <taxon>Stramenopiles</taxon>
        <taxon>Ochrophyta</taxon>
        <taxon>Bacillariophyta</taxon>
        <taxon>Bacillariophyceae</taxon>
        <taxon>Bacillariophycidae</taxon>
        <taxon>Bacillariales</taxon>
        <taxon>Bacillariaceae</taxon>
        <taxon>Cylindrotheca</taxon>
    </lineage>
</organism>
<dbReference type="SUPFAM" id="SSF57959">
    <property type="entry name" value="Leucine zipper domain"/>
    <property type="match status" value="1"/>
</dbReference>
<dbReference type="PROSITE" id="PS00036">
    <property type="entry name" value="BZIP_BASIC"/>
    <property type="match status" value="1"/>
</dbReference>
<evidence type="ECO:0000256" key="2">
    <source>
        <dbReference type="SAM" id="MobiDB-lite"/>
    </source>
</evidence>
<dbReference type="PROSITE" id="PS50217">
    <property type="entry name" value="BZIP"/>
    <property type="match status" value="1"/>
</dbReference>
<feature type="compositionally biased region" description="Polar residues" evidence="2">
    <location>
        <begin position="425"/>
        <end position="451"/>
    </location>
</feature>
<protein>
    <recommendedName>
        <fullName evidence="3">BZIP domain-containing protein</fullName>
    </recommendedName>
</protein>
<dbReference type="CDD" id="cd14690">
    <property type="entry name" value="bZIP_CREB1"/>
    <property type="match status" value="1"/>
</dbReference>
<feature type="coiled-coil region" evidence="1">
    <location>
        <begin position="105"/>
        <end position="136"/>
    </location>
</feature>
<feature type="region of interest" description="Disordered" evidence="2">
    <location>
        <begin position="410"/>
        <end position="451"/>
    </location>
</feature>
<feature type="domain" description="BZIP" evidence="3">
    <location>
        <begin position="91"/>
        <end position="138"/>
    </location>
</feature>
<reference evidence="4" key="1">
    <citation type="submission" date="2023-08" db="EMBL/GenBank/DDBJ databases">
        <authorList>
            <person name="Audoor S."/>
            <person name="Bilcke G."/>
        </authorList>
    </citation>
    <scope>NUCLEOTIDE SEQUENCE</scope>
</reference>
<sequence length="451" mass="49420">MNHPSGPNDTLASSNSTYGVSISPLPHTNLAPLLPPNNNVNNASNAMSETSSVKNCNNKRPLVSNASASSRTTKTTTKTTKTTNHNGEPLSEKKLRRLEKNRLSARECRRRKREATENLQRQINVLEGENLRLRLQLQVGEEAEASNQQEQKKMMESLDSLLKSGASESEIYASIEEYKEKFADYGRDRRSAIEFHLRNVERLLLPTQTTNVLVKTLQMSNHVHEMSTSTNASDDNGNDNNNDNDNDNDATTVNVNAPVSGGGESNPVAPGSSEQSTEAPRLQDMEPTIASSEIEATQQSLPFSDMKSLFNHLVELLEVTPNQAAALKDSRLVAQEMDECLKNSLNVLGELRNRLLQCGDSLESEFNTIRTILTPTQAAKFLVWVANNKACMHMLNELWDRVYLQQTDDNGTNNNNNTATAGMEASSSGTDLSAGNVAAETTTGSANASPR</sequence>
<evidence type="ECO:0000256" key="1">
    <source>
        <dbReference type="SAM" id="Coils"/>
    </source>
</evidence>
<dbReference type="AlphaFoldDB" id="A0AAD2GDD9"/>
<feature type="compositionally biased region" description="Low complexity" evidence="2">
    <location>
        <begin position="410"/>
        <end position="422"/>
    </location>
</feature>
<evidence type="ECO:0000313" key="4">
    <source>
        <dbReference type="EMBL" id="CAJ1970215.1"/>
    </source>
</evidence>
<feature type="compositionally biased region" description="Polar residues" evidence="2">
    <location>
        <begin position="51"/>
        <end position="71"/>
    </location>
</feature>
<keyword evidence="1" id="KW-0175">Coiled coil</keyword>
<evidence type="ECO:0000259" key="3">
    <source>
        <dbReference type="PROSITE" id="PS50217"/>
    </source>
</evidence>
<feature type="compositionally biased region" description="Low complexity" evidence="2">
    <location>
        <begin position="72"/>
        <end position="83"/>
    </location>
</feature>
<proteinExistence type="predicted"/>
<dbReference type="Pfam" id="PF00170">
    <property type="entry name" value="bZIP_1"/>
    <property type="match status" value="1"/>
</dbReference>
<feature type="region of interest" description="Disordered" evidence="2">
    <location>
        <begin position="51"/>
        <end position="90"/>
    </location>
</feature>
<evidence type="ECO:0000313" key="5">
    <source>
        <dbReference type="Proteomes" id="UP001295423"/>
    </source>
</evidence>
<comment type="caution">
    <text evidence="4">The sequence shown here is derived from an EMBL/GenBank/DDBJ whole genome shotgun (WGS) entry which is preliminary data.</text>
</comment>
<gene>
    <name evidence="4" type="ORF">CYCCA115_LOCUS24237</name>
</gene>
<dbReference type="Gene3D" id="1.20.5.170">
    <property type="match status" value="1"/>
</dbReference>
<dbReference type="InterPro" id="IPR046347">
    <property type="entry name" value="bZIP_sf"/>
</dbReference>
<dbReference type="Proteomes" id="UP001295423">
    <property type="component" value="Unassembled WGS sequence"/>
</dbReference>
<accession>A0AAD2GDD9</accession>
<feature type="compositionally biased region" description="Low complexity" evidence="2">
    <location>
        <begin position="227"/>
        <end position="241"/>
    </location>
</feature>
<dbReference type="GO" id="GO:0003700">
    <property type="term" value="F:DNA-binding transcription factor activity"/>
    <property type="evidence" value="ECO:0007669"/>
    <property type="project" value="InterPro"/>
</dbReference>
<dbReference type="EMBL" id="CAKOGP040002480">
    <property type="protein sequence ID" value="CAJ1970215.1"/>
    <property type="molecule type" value="Genomic_DNA"/>
</dbReference>
<dbReference type="InterPro" id="IPR004827">
    <property type="entry name" value="bZIP"/>
</dbReference>
<dbReference type="SMART" id="SM00338">
    <property type="entry name" value="BRLZ"/>
    <property type="match status" value="1"/>
</dbReference>